<feature type="signal peptide" evidence="3">
    <location>
        <begin position="1"/>
        <end position="23"/>
    </location>
</feature>
<dbReference type="InterPro" id="IPR037293">
    <property type="entry name" value="Gal_Oxidase_central_sf"/>
</dbReference>
<dbReference type="OrthoDB" id="2795102at2"/>
<dbReference type="SUPFAM" id="SSF81296">
    <property type="entry name" value="E set domains"/>
    <property type="match status" value="1"/>
</dbReference>
<dbReference type="EMBL" id="QLMJ01000001">
    <property type="protein sequence ID" value="RAK42980.1"/>
    <property type="molecule type" value="Genomic_DNA"/>
</dbReference>
<keyword evidence="2" id="KW-1015">Disulfide bond</keyword>
<dbReference type="Pfam" id="PF13385">
    <property type="entry name" value="Laminin_G_3"/>
    <property type="match status" value="2"/>
</dbReference>
<dbReference type="SUPFAM" id="SSF49899">
    <property type="entry name" value="Concanavalin A-like lectins/glucanases"/>
    <property type="match status" value="2"/>
</dbReference>
<dbReference type="InterPro" id="IPR011043">
    <property type="entry name" value="Gal_Oxase/kelch_b-propeller"/>
</dbReference>
<dbReference type="Gene3D" id="2.130.10.80">
    <property type="entry name" value="Galactose oxidase/kelch, beta-propeller"/>
    <property type="match status" value="1"/>
</dbReference>
<evidence type="ECO:0000259" key="4">
    <source>
        <dbReference type="SMART" id="SM00560"/>
    </source>
</evidence>
<dbReference type="Proteomes" id="UP000249341">
    <property type="component" value="Unassembled WGS sequence"/>
</dbReference>
<comment type="caution">
    <text evidence="5">The sequence shown here is derived from an EMBL/GenBank/DDBJ whole genome shotgun (WGS) entry which is preliminary data.</text>
</comment>
<evidence type="ECO:0000313" key="6">
    <source>
        <dbReference type="Proteomes" id="UP000249341"/>
    </source>
</evidence>
<feature type="domain" description="LamG-like jellyroll fold" evidence="4">
    <location>
        <begin position="1264"/>
        <end position="1407"/>
    </location>
</feature>
<dbReference type="InterPro" id="IPR013320">
    <property type="entry name" value="ConA-like_dom_sf"/>
</dbReference>
<evidence type="ECO:0000256" key="2">
    <source>
        <dbReference type="ARBA" id="ARBA00023157"/>
    </source>
</evidence>
<evidence type="ECO:0000313" key="5">
    <source>
        <dbReference type="EMBL" id="RAK42980.1"/>
    </source>
</evidence>
<organism evidence="5 6">
    <name type="scientific">Actinoplanes lutulentus</name>
    <dbReference type="NCBI Taxonomy" id="1287878"/>
    <lineage>
        <taxon>Bacteria</taxon>
        <taxon>Bacillati</taxon>
        <taxon>Actinomycetota</taxon>
        <taxon>Actinomycetes</taxon>
        <taxon>Micromonosporales</taxon>
        <taxon>Micromonosporaceae</taxon>
        <taxon>Actinoplanes</taxon>
    </lineage>
</organism>
<dbReference type="InterPro" id="IPR006558">
    <property type="entry name" value="LamG-like"/>
</dbReference>
<dbReference type="InterPro" id="IPR013783">
    <property type="entry name" value="Ig-like_fold"/>
</dbReference>
<dbReference type="Pfam" id="PF09118">
    <property type="entry name" value="GO-like_E_set"/>
    <property type="match status" value="1"/>
</dbReference>
<keyword evidence="6" id="KW-1185">Reference proteome</keyword>
<dbReference type="Gene3D" id="3.40.50.880">
    <property type="match status" value="1"/>
</dbReference>
<dbReference type="InterPro" id="IPR015202">
    <property type="entry name" value="GO-like_E_set"/>
</dbReference>
<dbReference type="SUPFAM" id="SSF50965">
    <property type="entry name" value="Galactose oxidase, central domain"/>
    <property type="match status" value="1"/>
</dbReference>
<reference evidence="5 6" key="1">
    <citation type="submission" date="2018-06" db="EMBL/GenBank/DDBJ databases">
        <title>Genomic Encyclopedia of Type Strains, Phase III (KMG-III): the genomes of soil and plant-associated and newly described type strains.</title>
        <authorList>
            <person name="Whitman W."/>
        </authorList>
    </citation>
    <scope>NUCLEOTIDE SEQUENCE [LARGE SCALE GENOMIC DNA]</scope>
    <source>
        <strain evidence="5 6">CGMCC 4.7090</strain>
    </source>
</reference>
<sequence>MKVPRFPLLARLGAAFLTLSLVAGSVSPAPASAVARVAAVDDGRLNVLLFYKPNFHASNVQARQAVRELVTQLGTQYGQPVDLTETDDPAVFTTAGLAVRDTVVFAQTGGVLFNAAQRTALEGYIRGGGGFTGLHYTGWSVGESEHDVNPFYARLVGAVSEGHPENPGVRPGRVVVKATGHPLTQGVQAEITRSDEWYDWVVNPAPSVRTLLEADEASYGGGRQGTSHPITWCQKIDSGRSWYTGMGHEGTAYSEPFIRAQLKNGIAYAAGLLPADCSPPAKDGAGAWSGVTPWPLMPINMALTSDGKVQSFGSVGGWATDTTPYDWTGNDAITQGGQMEVDVWDPAQARTLSNLRAGILPNVSYTDLFCSMQVQSPHDHSTMTVGGDDGLGGNSPNDAAVGVTSYTTNNGLQNEAPMNYPRWYPTGTTMPNGDIVVQGGSLRGGPGGPGVLTPEIYAPTQGSGWKTLDGATSAVAYGDGSTDENRWWYPRAFVAPGSGNLFNISGTQMFELNPAGNNGTGQLTLRGTLPSGIANQGANGNPVGATSTATMYRPGKILQVGGGWWGNGGGPDGARAGFTVDITGGTASPVIAATDPMKYQRHWATSTVLPDGDVLVTGGGRENNGAGGYVTNAEIWDPDSGDWTEVAVPYEHARLYHSAALLLPDGRVMMGGGGAPGPRNYTDVEYYSPSYLFDGDQPATRPVISTAPQKIGYNGNFAITASGTVSRVTLVRNGSVTHGFNNDQNFQDLQFTQSGGTVNITAPVNGTYAPPGSYMLFAWNAAGTPSVAKIVQIDPAVKLTQLNPRVVDQFEYPIVPAEWRTANPPATVDVPAAGNRMSPWTVQSQVQLVRGASTGQGGLGLTGYQLGLGAAGSIRRTLTDLTPGGTYRISLRYARDSRSAAGSGSATAALSIGNLSATLTAATSLPSTGAFGTYVGTFTAATATQTLTLTGTGVGVMVDDLVIVGDDPPPPVAGVPVRYEFEEGQGTTAPNTGAPGGPGPAVLTGTTGWSTSGVIGKAVNLPGGSNTNAVDLPDNLLQNATNFSTGFWVRPDALNNWTGLFHIGDGLGSAGSYFQIQMQTQAGGSTGLAATFKAKTSAAEERVYASPVRDVTAGQWNHVAFTRQGSIGTLYLNGEAIASRSDLTIGMTAIGPTTNNWLGRNGYPDPAFDGLIDDVRLSTSALSAAAVAAMYNEGAGVRYTFDEGQGVSAANIGTKTSIGAATLQGTTGWATGGRIGGAASLPGGAASTGNQVRLPDNVDAGLDEQFTVSFWARPDALPSWVPLLQIGSSTDTFFLLQSATNGGTTGFGATFKAPGVAAQERLLLGAGRDLPLNDWTHVVFTMNGSTGRIYFNGVQQAIRTDFPINIGDVGVGGATTANFLGGTSWGDARFDGLIDDFRLFNAELSVEQVNQLYTGRR</sequence>
<gene>
    <name evidence="5" type="ORF">B0I29_101110</name>
</gene>
<keyword evidence="1 3" id="KW-0732">Signal</keyword>
<dbReference type="PANTHER" id="PTHR32208:SF21">
    <property type="entry name" value="LOW QUALITY PROTEIN: ALDEHYDE OXIDASE GLOX-LIKE"/>
    <property type="match status" value="1"/>
</dbReference>
<dbReference type="InterPro" id="IPR029010">
    <property type="entry name" value="ThuA-like"/>
</dbReference>
<dbReference type="InterPro" id="IPR029062">
    <property type="entry name" value="Class_I_gatase-like"/>
</dbReference>
<dbReference type="Gene3D" id="2.60.120.200">
    <property type="match status" value="2"/>
</dbReference>
<dbReference type="SUPFAM" id="SSF52317">
    <property type="entry name" value="Class I glutamine amidotransferase-like"/>
    <property type="match status" value="1"/>
</dbReference>
<dbReference type="PANTHER" id="PTHR32208">
    <property type="entry name" value="SECRETED PROTEIN-RELATED"/>
    <property type="match status" value="1"/>
</dbReference>
<accession>A0A327ZKR8</accession>
<dbReference type="RefSeq" id="WP_111646803.1">
    <property type="nucleotide sequence ID" value="NZ_JACHWI010000001.1"/>
</dbReference>
<dbReference type="GO" id="GO:0005975">
    <property type="term" value="P:carbohydrate metabolic process"/>
    <property type="evidence" value="ECO:0007669"/>
    <property type="project" value="UniProtKB-ARBA"/>
</dbReference>
<feature type="chain" id="PRO_5038581295" evidence="3">
    <location>
        <begin position="24"/>
        <end position="1417"/>
    </location>
</feature>
<dbReference type="SMART" id="SM00560">
    <property type="entry name" value="LamGL"/>
    <property type="match status" value="1"/>
</dbReference>
<dbReference type="Pfam" id="PF06283">
    <property type="entry name" value="ThuA"/>
    <property type="match status" value="1"/>
</dbReference>
<dbReference type="InterPro" id="IPR014756">
    <property type="entry name" value="Ig_E-set"/>
</dbReference>
<evidence type="ECO:0000256" key="1">
    <source>
        <dbReference type="ARBA" id="ARBA00022729"/>
    </source>
</evidence>
<dbReference type="Gene3D" id="2.60.40.10">
    <property type="entry name" value="Immunoglobulins"/>
    <property type="match status" value="1"/>
</dbReference>
<proteinExistence type="predicted"/>
<protein>
    <submittedName>
        <fullName evidence="5">Uncharacterized protein DUF1929</fullName>
    </submittedName>
</protein>
<name>A0A327ZKR8_9ACTN</name>
<dbReference type="CDD" id="cd02851">
    <property type="entry name" value="E_set_GO_C"/>
    <property type="match status" value="1"/>
</dbReference>
<evidence type="ECO:0000256" key="3">
    <source>
        <dbReference type="SAM" id="SignalP"/>
    </source>
</evidence>